<dbReference type="SUPFAM" id="SSF81296">
    <property type="entry name" value="E set domains"/>
    <property type="match status" value="1"/>
</dbReference>
<keyword evidence="4" id="KW-1185">Reference proteome</keyword>
<feature type="domain" description="MD-2-related lipid-recognition" evidence="2">
    <location>
        <begin position="32"/>
        <end position="149"/>
    </location>
</feature>
<reference evidence="3 4" key="1">
    <citation type="submission" date="2019-01" db="EMBL/GenBank/DDBJ databases">
        <title>Sequencing of cultivated peanut Arachis hypogaea provides insights into genome evolution and oil improvement.</title>
        <authorList>
            <person name="Chen X."/>
        </authorList>
    </citation>
    <scope>NUCLEOTIDE SEQUENCE [LARGE SCALE GENOMIC DNA]</scope>
    <source>
        <strain evidence="4">cv. Fuhuasheng</strain>
        <tissue evidence="3">Leaves</tissue>
    </source>
</reference>
<feature type="signal peptide" evidence="1">
    <location>
        <begin position="1"/>
        <end position="29"/>
    </location>
</feature>
<dbReference type="Proteomes" id="UP000289738">
    <property type="component" value="Chromosome A07"/>
</dbReference>
<feature type="chain" id="PRO_5019136444" description="MD-2-related lipid-recognition domain-containing protein" evidence="1">
    <location>
        <begin position="30"/>
        <end position="182"/>
    </location>
</feature>
<evidence type="ECO:0000259" key="2">
    <source>
        <dbReference type="SMART" id="SM00737"/>
    </source>
</evidence>
<dbReference type="PANTHER" id="PTHR11306">
    <property type="entry name" value="NIEMANN PICK TYPE C2 PROTEIN NPC2-RELATED"/>
    <property type="match status" value="1"/>
</dbReference>
<dbReference type="Gene3D" id="2.60.40.770">
    <property type="match status" value="1"/>
</dbReference>
<sequence>MEIHSSASMLKILLFLCISSSTILLQAQAETIKYCEKSANYVVKVSDAKILPDPVVRGEPFTFKISAYTPETIPSGDLVYEITYAGAEGAPAIFHHDLCEEAACPLPAGDFTLIHTELLPSYTPLGTYNVKLTFNDYKDNQLTCIKFPFKIGLNHQCLQSSFPNSKSDLIRNYFIFVVKCLM</sequence>
<dbReference type="AlphaFoldDB" id="A0A445C4M4"/>
<keyword evidence="1" id="KW-0732">Signal</keyword>
<accession>A0A445C4M4</accession>
<dbReference type="InterPro" id="IPR039670">
    <property type="entry name" value="NPC2-like"/>
</dbReference>
<evidence type="ECO:0000313" key="3">
    <source>
        <dbReference type="EMBL" id="RYR45864.1"/>
    </source>
</evidence>
<gene>
    <name evidence="3" type="ORF">Ahy_A07g031635</name>
</gene>
<dbReference type="InterPro" id="IPR014756">
    <property type="entry name" value="Ig_E-set"/>
</dbReference>
<dbReference type="STRING" id="3818.A0A445C4M4"/>
<dbReference type="Pfam" id="PF02221">
    <property type="entry name" value="E1_DerP2_DerF2"/>
    <property type="match status" value="1"/>
</dbReference>
<dbReference type="SMART" id="SM00737">
    <property type="entry name" value="ML"/>
    <property type="match status" value="1"/>
</dbReference>
<dbReference type="PANTHER" id="PTHR11306:SF44">
    <property type="entry name" value="MD-LIKE LIPID RECOGNITION DOMAIN PROTEIN_ML DOMAIN PROTEIN"/>
    <property type="match status" value="1"/>
</dbReference>
<name>A0A445C4M4_ARAHY</name>
<comment type="caution">
    <text evidence="3">The sequence shown here is derived from an EMBL/GenBank/DDBJ whole genome shotgun (WGS) entry which is preliminary data.</text>
</comment>
<proteinExistence type="predicted"/>
<dbReference type="GO" id="GO:0032934">
    <property type="term" value="F:sterol binding"/>
    <property type="evidence" value="ECO:0007669"/>
    <property type="project" value="InterPro"/>
</dbReference>
<evidence type="ECO:0000313" key="4">
    <source>
        <dbReference type="Proteomes" id="UP000289738"/>
    </source>
</evidence>
<dbReference type="EMBL" id="SDMP01000007">
    <property type="protein sequence ID" value="RYR45864.1"/>
    <property type="molecule type" value="Genomic_DNA"/>
</dbReference>
<organism evidence="3 4">
    <name type="scientific">Arachis hypogaea</name>
    <name type="common">Peanut</name>
    <dbReference type="NCBI Taxonomy" id="3818"/>
    <lineage>
        <taxon>Eukaryota</taxon>
        <taxon>Viridiplantae</taxon>
        <taxon>Streptophyta</taxon>
        <taxon>Embryophyta</taxon>
        <taxon>Tracheophyta</taxon>
        <taxon>Spermatophyta</taxon>
        <taxon>Magnoliopsida</taxon>
        <taxon>eudicotyledons</taxon>
        <taxon>Gunneridae</taxon>
        <taxon>Pentapetalae</taxon>
        <taxon>rosids</taxon>
        <taxon>fabids</taxon>
        <taxon>Fabales</taxon>
        <taxon>Fabaceae</taxon>
        <taxon>Papilionoideae</taxon>
        <taxon>50 kb inversion clade</taxon>
        <taxon>dalbergioids sensu lato</taxon>
        <taxon>Dalbergieae</taxon>
        <taxon>Pterocarpus clade</taxon>
        <taxon>Arachis</taxon>
    </lineage>
</organism>
<dbReference type="InterPro" id="IPR003172">
    <property type="entry name" value="ML_dom"/>
</dbReference>
<dbReference type="GO" id="GO:0015918">
    <property type="term" value="P:sterol transport"/>
    <property type="evidence" value="ECO:0007669"/>
    <property type="project" value="InterPro"/>
</dbReference>
<evidence type="ECO:0000256" key="1">
    <source>
        <dbReference type="SAM" id="SignalP"/>
    </source>
</evidence>
<protein>
    <recommendedName>
        <fullName evidence="2">MD-2-related lipid-recognition domain-containing protein</fullName>
    </recommendedName>
</protein>